<feature type="domain" description="Peptidase M1 membrane alanine aminopeptidase" evidence="14">
    <location>
        <begin position="229"/>
        <end position="442"/>
    </location>
</feature>
<evidence type="ECO:0000259" key="15">
    <source>
        <dbReference type="Pfam" id="PF11940"/>
    </source>
</evidence>
<dbReference type="AlphaFoldDB" id="A0A2K2H7C1"/>
<dbReference type="PRINTS" id="PR00756">
    <property type="entry name" value="ALADIPTASE"/>
</dbReference>
<dbReference type="Pfam" id="PF17432">
    <property type="entry name" value="DUF3458_C"/>
    <property type="match status" value="1"/>
</dbReference>
<dbReference type="InterPro" id="IPR035414">
    <property type="entry name" value="Peptidase_M1_pepN_Ig-like"/>
</dbReference>
<dbReference type="FunFam" id="3.30.2010.30:FF:000002">
    <property type="entry name" value="Putative aminopeptidase N"/>
    <property type="match status" value="1"/>
</dbReference>
<dbReference type="InterPro" id="IPR027268">
    <property type="entry name" value="Peptidase_M4/M1_CTD_sf"/>
</dbReference>
<evidence type="ECO:0000256" key="5">
    <source>
        <dbReference type="ARBA" id="ARBA00015611"/>
    </source>
</evidence>
<sequence>MAEKNLTIYRSDYTPPNWLVDEVELHFDLDPEATEVTSRLRLRRNPETEAGPLQLDGEGLELLGVHLDGRPLGDENYLREPDSLTFPELPSPCLLETRVRINPAANTALEGLYVSSGNFCTQCEAQGFRHITYYPDRPDILARFTTTIVADQVRYPQLLSNGNPVARRELPDGRHSVTWEDPFPKPCYLFALVAGDLAEISDSFTTCSGRDIVLRFYVEHHHRDKVGHAVEALKKAMRWDEEQFGREYDLDIYMVVAVDDFNMGAMENKGLNVFNSRYVLARPDTATDADFQAIEEVIAHEYFHNWTGNRITCRDWFQLSLKEGLTVFRDQEFSADQVHRDAKRIEDVRLLRNSQFPEDGGPMAHPVRPDSYQQINNFYTMTVYHKGAELIRMMQTLLGRDGFRKGMDLYFERHDGQAVTCDDFRRAMADANGRDLSQFERWYSQAGTPRLDIRDSFDAETGCYRLRVRQSCPPTPGQPQKESFHLPLRVALLDGEGKEIPLRLQGEDAAGGRDRTLEIQRQEEEFIFCDLADRPTPSLLRGFSAPVILDYPWSDADLAFLLRYDRDPFGRWDAGQQLACRQLLQLARLIRENRPPAISPLLTTALAGVLRDETCESALRVQLLTLPGENYLAEQMQPADPGAIHRARQLLRRALAAELRQPLHTLYRQLEQTDGYRCTPEEAGRRSLKNLCLGYLLELEETEFQQLAVTQYRQADNMTDQLAALQALCNSDAAEREDLLNDFHARWKDQPLVLDKWFTLQATSRRGDCLDQVRELAAHPDFNLRNPNRARSLLGALAHSNPAAFHRVDGSGYRFIADYVLRLDRLNPQIAARLVSCFNRWRRLIPELGEQMRAELERIQADSKLSRDVGEIVGKALNG</sequence>
<dbReference type="Pfam" id="PF01433">
    <property type="entry name" value="Peptidase_M1"/>
    <property type="match status" value="1"/>
</dbReference>
<dbReference type="FunFam" id="2.60.40.1730:FF:000005">
    <property type="entry name" value="Aminopeptidase N"/>
    <property type="match status" value="1"/>
</dbReference>
<evidence type="ECO:0000256" key="8">
    <source>
        <dbReference type="ARBA" id="ARBA00022723"/>
    </source>
</evidence>
<evidence type="ECO:0000259" key="17">
    <source>
        <dbReference type="Pfam" id="PF17900"/>
    </source>
</evidence>
<dbReference type="Pfam" id="PF17900">
    <property type="entry name" value="Peptidase_M1_N"/>
    <property type="match status" value="1"/>
</dbReference>
<evidence type="ECO:0000256" key="10">
    <source>
        <dbReference type="ARBA" id="ARBA00022833"/>
    </source>
</evidence>
<dbReference type="FunFam" id="2.60.40.1840:FF:000001">
    <property type="entry name" value="Aminopeptidase N"/>
    <property type="match status" value="1"/>
</dbReference>
<evidence type="ECO:0000256" key="3">
    <source>
        <dbReference type="ARBA" id="ARBA00010136"/>
    </source>
</evidence>
<dbReference type="EC" id="3.4.11.2" evidence="4"/>
<dbReference type="InterPro" id="IPR012779">
    <property type="entry name" value="Peptidase_M1_pepN"/>
</dbReference>
<dbReference type="InterPro" id="IPR024601">
    <property type="entry name" value="Peptidase_M1_pepN_C"/>
</dbReference>
<keyword evidence="9" id="KW-0378">Hydrolase</keyword>
<feature type="domain" description="Aminopeptidase N-like N-terminal" evidence="17">
    <location>
        <begin position="98"/>
        <end position="189"/>
    </location>
</feature>
<dbReference type="PANTHER" id="PTHR46322:SF1">
    <property type="entry name" value="PUROMYCIN-SENSITIVE AMINOPEPTIDASE"/>
    <property type="match status" value="1"/>
</dbReference>
<accession>A0A2K2H7C1</accession>
<comment type="similarity">
    <text evidence="3">Belongs to the peptidase M1 family.</text>
</comment>
<dbReference type="Gene3D" id="2.60.40.1840">
    <property type="match status" value="1"/>
</dbReference>
<dbReference type="Gene3D" id="1.25.50.10">
    <property type="entry name" value="Peptidase M1, alanyl aminopeptidase, C-terminal domain"/>
    <property type="match status" value="1"/>
</dbReference>
<gene>
    <name evidence="18" type="ORF">C2E25_13470</name>
</gene>
<evidence type="ECO:0000256" key="6">
    <source>
        <dbReference type="ARBA" id="ARBA00022438"/>
    </source>
</evidence>
<name>A0A2K2H7C1_9BACT</name>
<evidence type="ECO:0000256" key="9">
    <source>
        <dbReference type="ARBA" id="ARBA00022801"/>
    </source>
</evidence>
<keyword evidence="7" id="KW-0645">Protease</keyword>
<evidence type="ECO:0000259" key="14">
    <source>
        <dbReference type="Pfam" id="PF01433"/>
    </source>
</evidence>
<evidence type="ECO:0000313" key="19">
    <source>
        <dbReference type="Proteomes" id="UP000236340"/>
    </source>
</evidence>
<evidence type="ECO:0000256" key="7">
    <source>
        <dbReference type="ARBA" id="ARBA00022670"/>
    </source>
</evidence>
<dbReference type="PANTHER" id="PTHR46322">
    <property type="entry name" value="PUROMYCIN-SENSITIVE AMINOPEPTIDASE"/>
    <property type="match status" value="1"/>
</dbReference>
<evidence type="ECO:0000256" key="4">
    <source>
        <dbReference type="ARBA" id="ARBA00012564"/>
    </source>
</evidence>
<dbReference type="EMBL" id="PPFX01000036">
    <property type="protein sequence ID" value="PNU19216.1"/>
    <property type="molecule type" value="Genomic_DNA"/>
</dbReference>
<evidence type="ECO:0000256" key="1">
    <source>
        <dbReference type="ARBA" id="ARBA00000098"/>
    </source>
</evidence>
<evidence type="ECO:0000256" key="2">
    <source>
        <dbReference type="ARBA" id="ARBA00001947"/>
    </source>
</evidence>
<dbReference type="GO" id="GO:0008237">
    <property type="term" value="F:metallopeptidase activity"/>
    <property type="evidence" value="ECO:0007669"/>
    <property type="project" value="UniProtKB-KW"/>
</dbReference>
<organism evidence="18 19">
    <name type="scientific">Geothermobacter hydrogeniphilus</name>
    <dbReference type="NCBI Taxonomy" id="1969733"/>
    <lineage>
        <taxon>Bacteria</taxon>
        <taxon>Pseudomonadati</taxon>
        <taxon>Thermodesulfobacteriota</taxon>
        <taxon>Desulfuromonadia</taxon>
        <taxon>Desulfuromonadales</taxon>
        <taxon>Geothermobacteraceae</taxon>
        <taxon>Geothermobacter</taxon>
    </lineage>
</organism>
<dbReference type="Pfam" id="PF11940">
    <property type="entry name" value="DUF3458"/>
    <property type="match status" value="1"/>
</dbReference>
<proteinExistence type="inferred from homology"/>
<dbReference type="InterPro" id="IPR042097">
    <property type="entry name" value="Aminopeptidase_N-like_N_sf"/>
</dbReference>
<protein>
    <recommendedName>
        <fullName evidence="5">Aminopeptidase N</fullName>
        <ecNumber evidence="4">3.4.11.2</ecNumber>
    </recommendedName>
    <alternativeName>
        <fullName evidence="12">Alpha-aminoacylpeptide hydrolase</fullName>
    </alternativeName>
</protein>
<dbReference type="Gene3D" id="3.30.2010.30">
    <property type="match status" value="1"/>
</dbReference>
<evidence type="ECO:0000259" key="16">
    <source>
        <dbReference type="Pfam" id="PF17432"/>
    </source>
</evidence>
<dbReference type="NCBIfam" id="TIGR02414">
    <property type="entry name" value="pepN_proteo"/>
    <property type="match status" value="1"/>
</dbReference>
<dbReference type="SUPFAM" id="SSF63737">
    <property type="entry name" value="Leukotriene A4 hydrolase N-terminal domain"/>
    <property type="match status" value="1"/>
</dbReference>
<dbReference type="OrthoDB" id="9816201at2"/>
<keyword evidence="11" id="KW-0482">Metalloprotease</keyword>
<dbReference type="GO" id="GO:0006508">
    <property type="term" value="P:proteolysis"/>
    <property type="evidence" value="ECO:0007669"/>
    <property type="project" value="UniProtKB-KW"/>
</dbReference>
<comment type="function">
    <text evidence="13">Aminopeptidase N is involved in the degradation of intracellular peptides generated by protein breakdown during normal growth as well as in response to nutrient starvation.</text>
</comment>
<dbReference type="InterPro" id="IPR037144">
    <property type="entry name" value="Peptidase_M1_pepN_C_sf"/>
</dbReference>
<evidence type="ECO:0000313" key="18">
    <source>
        <dbReference type="EMBL" id="PNU19216.1"/>
    </source>
</evidence>
<dbReference type="GO" id="GO:0016285">
    <property type="term" value="F:alanyl aminopeptidase activity"/>
    <property type="evidence" value="ECO:0007669"/>
    <property type="project" value="UniProtKB-EC"/>
</dbReference>
<keyword evidence="6 18" id="KW-0031">Aminopeptidase</keyword>
<dbReference type="GO" id="GO:0008270">
    <property type="term" value="F:zinc ion binding"/>
    <property type="evidence" value="ECO:0007669"/>
    <property type="project" value="InterPro"/>
</dbReference>
<dbReference type="InterPro" id="IPR014782">
    <property type="entry name" value="Peptidase_M1_dom"/>
</dbReference>
<comment type="cofactor">
    <cofactor evidence="2">
        <name>Zn(2+)</name>
        <dbReference type="ChEBI" id="CHEBI:29105"/>
    </cofactor>
</comment>
<dbReference type="Gene3D" id="2.60.40.1730">
    <property type="entry name" value="tricorn interacting facor f3 domain"/>
    <property type="match status" value="1"/>
</dbReference>
<evidence type="ECO:0000256" key="12">
    <source>
        <dbReference type="ARBA" id="ARBA00029840"/>
    </source>
</evidence>
<evidence type="ECO:0000256" key="13">
    <source>
        <dbReference type="ARBA" id="ARBA00059739"/>
    </source>
</evidence>
<dbReference type="InterPro" id="IPR045357">
    <property type="entry name" value="Aminopeptidase_N-like_N"/>
</dbReference>
<dbReference type="InterPro" id="IPR001930">
    <property type="entry name" value="Peptidase_M1"/>
</dbReference>
<dbReference type="CDD" id="cd09600">
    <property type="entry name" value="M1_APN"/>
    <property type="match status" value="1"/>
</dbReference>
<evidence type="ECO:0000256" key="11">
    <source>
        <dbReference type="ARBA" id="ARBA00023049"/>
    </source>
</evidence>
<keyword evidence="10" id="KW-0862">Zinc</keyword>
<reference evidence="18 19" key="1">
    <citation type="journal article" date="2018" name="Genome Announc.">
        <title>Genome Sequence of Geothermobacter sp. HR-1 Iron Reducer from the Loihi Seamount.</title>
        <authorList>
            <person name="Smith H."/>
            <person name="Abuyen K."/>
            <person name="Tremblay J."/>
            <person name="Savalia P."/>
            <person name="Perez-Rodriguez I."/>
            <person name="Emerson D."/>
            <person name="Tully B."/>
            <person name="Amend J."/>
        </authorList>
    </citation>
    <scope>NUCLEOTIDE SEQUENCE [LARGE SCALE GENOMIC DNA]</scope>
    <source>
        <strain evidence="18 19">HR-1</strain>
    </source>
</reference>
<dbReference type="Gene3D" id="1.10.390.10">
    <property type="entry name" value="Neutral Protease Domain 2"/>
    <property type="match status" value="1"/>
</dbReference>
<feature type="domain" description="Peptidase M1 alanyl aminopeptidase Ig-like fold" evidence="15">
    <location>
        <begin position="447"/>
        <end position="551"/>
    </location>
</feature>
<dbReference type="InterPro" id="IPR038438">
    <property type="entry name" value="PepN_Ig-like_sf"/>
</dbReference>
<dbReference type="RefSeq" id="WP_103116253.1">
    <property type="nucleotide sequence ID" value="NZ_PPFX01000036.1"/>
</dbReference>
<dbReference type="FunFam" id="1.10.390.10:FF:000002">
    <property type="entry name" value="Aminopeptidase N"/>
    <property type="match status" value="1"/>
</dbReference>
<feature type="domain" description="Peptidase M1 alanyl aminopeptidase C-terminal" evidence="16">
    <location>
        <begin position="555"/>
        <end position="878"/>
    </location>
</feature>
<dbReference type="Proteomes" id="UP000236340">
    <property type="component" value="Unassembled WGS sequence"/>
</dbReference>
<dbReference type="SUPFAM" id="SSF55486">
    <property type="entry name" value="Metalloproteases ('zincins'), catalytic domain"/>
    <property type="match status" value="1"/>
</dbReference>
<keyword evidence="8" id="KW-0479">Metal-binding</keyword>
<comment type="catalytic activity">
    <reaction evidence="1">
        <text>Release of an N-terminal amino acid, Xaa-|-Yaa- from a peptide, amide or arylamide. Xaa is preferably Ala, but may be most amino acids including Pro (slow action). When a terminal hydrophobic residue is followed by a prolyl residue, the two may be released as an intact Xaa-Pro dipeptide.</text>
        <dbReference type="EC" id="3.4.11.2"/>
    </reaction>
</comment>
<comment type="caution">
    <text evidence="18">The sequence shown here is derived from an EMBL/GenBank/DDBJ whole genome shotgun (WGS) entry which is preliminary data.</text>
</comment>